<accession>A0A1U9NR16</accession>
<dbReference type="STRING" id="1936003.STSP2_03433"/>
<dbReference type="RefSeq" id="WP_169853302.1">
    <property type="nucleotide sequence ID" value="NZ_CP019791.1"/>
</dbReference>
<reference evidence="3" key="1">
    <citation type="submission" date="2017-02" db="EMBL/GenBank/DDBJ databases">
        <title>Comparative genomics and description of representatives of a novel lineage of planctomycetes thriving in anoxic sediments.</title>
        <authorList>
            <person name="Spring S."/>
            <person name="Bunk B."/>
            <person name="Sproer C."/>
        </authorList>
    </citation>
    <scope>NUCLEOTIDE SEQUENCE [LARGE SCALE GENOMIC DNA]</scope>
    <source>
        <strain evidence="3">ST-NAGAB-D1</strain>
    </source>
</reference>
<evidence type="ECO:0000256" key="1">
    <source>
        <dbReference type="SAM" id="Phobius"/>
    </source>
</evidence>
<dbReference type="InterPro" id="IPR054615">
    <property type="entry name" value="Symport_access"/>
</dbReference>
<evidence type="ECO:0000313" key="3">
    <source>
        <dbReference type="Proteomes" id="UP000189674"/>
    </source>
</evidence>
<dbReference type="AlphaFoldDB" id="A0A1U9NR16"/>
<dbReference type="KEGG" id="alus:STSP2_03433"/>
<sequence>MFGIESKGVLLAYLLCIVSTLICVVYGLITWNRGDEEVEPDDVQWAQEEASIEEEF</sequence>
<protein>
    <submittedName>
        <fullName evidence="2">Uncharacterized protein</fullName>
    </submittedName>
</protein>
<proteinExistence type="predicted"/>
<dbReference type="EMBL" id="CP019791">
    <property type="protein sequence ID" value="AQT70227.1"/>
    <property type="molecule type" value="Genomic_DNA"/>
</dbReference>
<feature type="transmembrane region" description="Helical" evidence="1">
    <location>
        <begin position="9"/>
        <end position="29"/>
    </location>
</feature>
<evidence type="ECO:0000313" key="2">
    <source>
        <dbReference type="EMBL" id="AQT70227.1"/>
    </source>
</evidence>
<dbReference type="Proteomes" id="UP000189674">
    <property type="component" value="Chromosome"/>
</dbReference>
<gene>
    <name evidence="2" type="ORF">STSP2_03433</name>
</gene>
<keyword evidence="1" id="KW-1133">Transmembrane helix</keyword>
<keyword evidence="1" id="KW-0812">Transmembrane</keyword>
<keyword evidence="1" id="KW-0472">Membrane</keyword>
<keyword evidence="3" id="KW-1185">Reference proteome</keyword>
<name>A0A1U9NR16_9BACT</name>
<organism evidence="2 3">
    <name type="scientific">Anaerohalosphaera lusitana</name>
    <dbReference type="NCBI Taxonomy" id="1936003"/>
    <lineage>
        <taxon>Bacteria</taxon>
        <taxon>Pseudomonadati</taxon>
        <taxon>Planctomycetota</taxon>
        <taxon>Phycisphaerae</taxon>
        <taxon>Sedimentisphaerales</taxon>
        <taxon>Anaerohalosphaeraceae</taxon>
        <taxon>Anaerohalosphaera</taxon>
    </lineage>
</organism>
<dbReference type="NCBIfam" id="NF045580">
    <property type="entry name" value="symport_access"/>
    <property type="match status" value="1"/>
</dbReference>